<keyword evidence="3" id="KW-1185">Reference proteome</keyword>
<dbReference type="Pfam" id="PF10137">
    <property type="entry name" value="CAP12-PCTIR_TIR"/>
    <property type="match status" value="1"/>
</dbReference>
<reference evidence="2 3" key="1">
    <citation type="submission" date="2007-03" db="EMBL/GenBank/DDBJ databases">
        <authorList>
            <person name="Stal L."/>
            <person name="Ferriera S."/>
            <person name="Johnson J."/>
            <person name="Kravitz S."/>
            <person name="Beeson K."/>
            <person name="Sutton G."/>
            <person name="Rogers Y.-H."/>
            <person name="Friedman R."/>
            <person name="Frazier M."/>
            <person name="Venter J.C."/>
        </authorList>
    </citation>
    <scope>NUCLEOTIDE SEQUENCE [LARGE SCALE GENOMIC DNA]</scope>
    <source>
        <strain evidence="2 3">CCY0110</strain>
    </source>
</reference>
<feature type="domain" description="CD-NTase-associated protein 12/Pycsar effector protein TIR" evidence="1">
    <location>
        <begin position="4"/>
        <end position="125"/>
    </location>
</feature>
<organism evidence="2 3">
    <name type="scientific">Crocosphaera chwakensis CCY0110</name>
    <dbReference type="NCBI Taxonomy" id="391612"/>
    <lineage>
        <taxon>Bacteria</taxon>
        <taxon>Bacillati</taxon>
        <taxon>Cyanobacteriota</taxon>
        <taxon>Cyanophyceae</taxon>
        <taxon>Oscillatoriophycideae</taxon>
        <taxon>Chroococcales</taxon>
        <taxon>Aphanothecaceae</taxon>
        <taxon>Crocosphaera</taxon>
        <taxon>Crocosphaera chwakensis</taxon>
    </lineage>
</organism>
<gene>
    <name evidence="2" type="ORF">CY0110_29524</name>
</gene>
<sequence length="264" mass="30187">MKLKVFIGSSFEGLDVAYAAQKNLDHTGEVTVWNQGIFELSSNTLDDLVNSLDKFDFAIFVFSPDDISHIREQKYQAVRDNVIFELGLFIAKLGKRRCFILMPRGIKDFRLPSDLLGVTPATYDNSRQDNNLLAALGPACFDISKAINKLGSLQQEINIEKAEVITNQNVETQETKNNHISNVVKLKILRTIAKYFDGTLYDKKYFVSLRPPDIEVDYYSNMQSVVELDYYLDKLIEEGALEKNIYGLYITKKCRNFLVENKLI</sequence>
<proteinExistence type="predicted"/>
<dbReference type="AlphaFoldDB" id="A3INK0"/>
<name>A3INK0_9CHRO</name>
<comment type="caution">
    <text evidence="2">The sequence shown here is derived from an EMBL/GenBank/DDBJ whole genome shotgun (WGS) entry which is preliminary data.</text>
</comment>
<dbReference type="OrthoDB" id="5497289at2"/>
<dbReference type="Proteomes" id="UP000003781">
    <property type="component" value="Unassembled WGS sequence"/>
</dbReference>
<dbReference type="InterPro" id="IPR019302">
    <property type="entry name" value="CAP12/PCTIR_TIR_dom"/>
</dbReference>
<dbReference type="eggNOG" id="COG4271">
    <property type="taxonomic scope" value="Bacteria"/>
</dbReference>
<evidence type="ECO:0000313" key="3">
    <source>
        <dbReference type="Proteomes" id="UP000003781"/>
    </source>
</evidence>
<dbReference type="GO" id="GO:0050135">
    <property type="term" value="F:NADP+ nucleosidase activity"/>
    <property type="evidence" value="ECO:0007669"/>
    <property type="project" value="InterPro"/>
</dbReference>
<accession>A3INK0</accession>
<evidence type="ECO:0000259" key="1">
    <source>
        <dbReference type="Pfam" id="PF10137"/>
    </source>
</evidence>
<evidence type="ECO:0000313" key="2">
    <source>
        <dbReference type="EMBL" id="EAZ91898.1"/>
    </source>
</evidence>
<dbReference type="EMBL" id="AAXW01000010">
    <property type="protein sequence ID" value="EAZ91898.1"/>
    <property type="molecule type" value="Genomic_DNA"/>
</dbReference>
<protein>
    <recommendedName>
        <fullName evidence="1">CD-NTase-associated protein 12/Pycsar effector protein TIR domain-containing protein</fullName>
    </recommendedName>
</protein>
<dbReference type="RefSeq" id="WP_008274969.1">
    <property type="nucleotide sequence ID" value="NZ_AAXW01000010.1"/>
</dbReference>